<dbReference type="GO" id="GO:0004553">
    <property type="term" value="F:hydrolase activity, hydrolyzing O-glycosyl compounds"/>
    <property type="evidence" value="ECO:0007669"/>
    <property type="project" value="InterPro"/>
</dbReference>
<dbReference type="GO" id="GO:0000272">
    <property type="term" value="P:polysaccharide catabolic process"/>
    <property type="evidence" value="ECO:0007669"/>
    <property type="project" value="InterPro"/>
</dbReference>
<sequence>MNIVGGLQGEYQITNGYGPSAAPKLLRDHWNNYITEQDFEFMAANSLTAVRIPVGWWIAYDPTPPAPFVGGSLNALDNAFTWAVYGHHPALVAIELMNEPQAPDVKFEDLTKYYRLGYEAVRSHTPNAYVIMSNRLGQVNPQELLQFARGLSRVIIDVHYYNLYNSMFQQWNLQQNIDYIYNDRASDLSKVTPANGPLSFVESNRSMFNIEHTGEWTSALAFDGATKEDSGKFAKAQQDVYGRATFGWAYWSYRCKYDAWNLKQMIQDGLIKI</sequence>
<dbReference type="PANTHER" id="PTHR10551:SF13">
    <property type="entry name" value="GLUCAN 1,3-BETA-GLUCOSIDASE ARB_04467-RELATED"/>
    <property type="match status" value="1"/>
</dbReference>
<reference evidence="6" key="1">
    <citation type="submission" date="2013-07" db="EMBL/GenBank/DDBJ databases">
        <title>The genome of Eucalyptus grandis.</title>
        <authorList>
            <person name="Schmutz J."/>
            <person name="Hayes R."/>
            <person name="Myburg A."/>
            <person name="Tuskan G."/>
            <person name="Grattapaglia D."/>
            <person name="Rokhsar D.S."/>
        </authorList>
    </citation>
    <scope>NUCLEOTIDE SEQUENCE</scope>
    <source>
        <tissue evidence="6">Leaf extractions</tissue>
    </source>
</reference>
<dbReference type="Gene3D" id="3.20.20.80">
    <property type="entry name" value="Glycosidases"/>
    <property type="match status" value="2"/>
</dbReference>
<dbReference type="GO" id="GO:0051017">
    <property type="term" value="P:actin filament bundle assembly"/>
    <property type="evidence" value="ECO:0000318"/>
    <property type="project" value="GO_Central"/>
</dbReference>
<dbReference type="Pfam" id="PF00150">
    <property type="entry name" value="Cellulase"/>
    <property type="match status" value="1"/>
</dbReference>
<keyword evidence="3 4" id="KW-0326">Glycosidase</keyword>
<evidence type="ECO:0000256" key="4">
    <source>
        <dbReference type="RuleBase" id="RU361153"/>
    </source>
</evidence>
<dbReference type="PANTHER" id="PTHR10551">
    <property type="entry name" value="FASCIN"/>
    <property type="match status" value="1"/>
</dbReference>
<evidence type="ECO:0000313" key="6">
    <source>
        <dbReference type="EMBL" id="KCW54639.1"/>
    </source>
</evidence>
<accession>A0A059ALK0</accession>
<dbReference type="InterPro" id="IPR001547">
    <property type="entry name" value="Glyco_hydro_5"/>
</dbReference>
<dbReference type="GO" id="GO:0007163">
    <property type="term" value="P:establishment or maintenance of cell polarity"/>
    <property type="evidence" value="ECO:0000318"/>
    <property type="project" value="GO_Central"/>
</dbReference>
<keyword evidence="2 4" id="KW-0378">Hydrolase</keyword>
<dbReference type="STRING" id="71139.A0A059ALK0"/>
<evidence type="ECO:0000259" key="5">
    <source>
        <dbReference type="Pfam" id="PF00150"/>
    </source>
</evidence>
<dbReference type="EMBL" id="KK198761">
    <property type="protein sequence ID" value="KCW54639.1"/>
    <property type="molecule type" value="Genomic_DNA"/>
</dbReference>
<dbReference type="AlphaFoldDB" id="A0A059ALK0"/>
<feature type="domain" description="Glycoside hydrolase family 5" evidence="5">
    <location>
        <begin position="85"/>
        <end position="183"/>
    </location>
</feature>
<comment type="similarity">
    <text evidence="1 4">Belongs to the glycosyl hydrolase 5 (cellulase A) family.</text>
</comment>
<dbReference type="Gramene" id="KCW54639">
    <property type="protein sequence ID" value="KCW54639"/>
    <property type="gene ID" value="EUGRSUZ_I00582"/>
</dbReference>
<gene>
    <name evidence="6" type="ORF">EUGRSUZ_I00582</name>
</gene>
<dbReference type="GO" id="GO:0005737">
    <property type="term" value="C:cytoplasm"/>
    <property type="evidence" value="ECO:0000318"/>
    <property type="project" value="GO_Central"/>
</dbReference>
<dbReference type="SUPFAM" id="SSF51445">
    <property type="entry name" value="(Trans)glycosidases"/>
    <property type="match status" value="1"/>
</dbReference>
<organism evidence="6">
    <name type="scientific">Eucalyptus grandis</name>
    <name type="common">Flooded gum</name>
    <dbReference type="NCBI Taxonomy" id="71139"/>
    <lineage>
        <taxon>Eukaryota</taxon>
        <taxon>Viridiplantae</taxon>
        <taxon>Streptophyta</taxon>
        <taxon>Embryophyta</taxon>
        <taxon>Tracheophyta</taxon>
        <taxon>Spermatophyta</taxon>
        <taxon>Magnoliopsida</taxon>
        <taxon>eudicotyledons</taxon>
        <taxon>Gunneridae</taxon>
        <taxon>Pentapetalae</taxon>
        <taxon>rosids</taxon>
        <taxon>malvids</taxon>
        <taxon>Myrtales</taxon>
        <taxon>Myrtaceae</taxon>
        <taxon>Myrtoideae</taxon>
        <taxon>Eucalypteae</taxon>
        <taxon>Eucalyptus</taxon>
    </lineage>
</organism>
<dbReference type="InterPro" id="IPR010431">
    <property type="entry name" value="Fascin"/>
</dbReference>
<dbReference type="GO" id="GO:0051015">
    <property type="term" value="F:actin filament binding"/>
    <property type="evidence" value="ECO:0000318"/>
    <property type="project" value="GO_Central"/>
</dbReference>
<dbReference type="InterPro" id="IPR017853">
    <property type="entry name" value="GH"/>
</dbReference>
<proteinExistence type="inferred from homology"/>
<name>A0A059ALK0_EUCGR</name>
<evidence type="ECO:0000256" key="2">
    <source>
        <dbReference type="ARBA" id="ARBA00022801"/>
    </source>
</evidence>
<dbReference type="InParanoid" id="A0A059ALK0"/>
<evidence type="ECO:0000256" key="3">
    <source>
        <dbReference type="ARBA" id="ARBA00023295"/>
    </source>
</evidence>
<protein>
    <recommendedName>
        <fullName evidence="5">Glycoside hydrolase family 5 domain-containing protein</fullName>
    </recommendedName>
</protein>
<dbReference type="GO" id="GO:0015629">
    <property type="term" value="C:actin cytoskeleton"/>
    <property type="evidence" value="ECO:0000318"/>
    <property type="project" value="GO_Central"/>
</dbReference>
<dbReference type="GO" id="GO:0016477">
    <property type="term" value="P:cell migration"/>
    <property type="evidence" value="ECO:0000318"/>
    <property type="project" value="GO_Central"/>
</dbReference>
<evidence type="ECO:0000256" key="1">
    <source>
        <dbReference type="ARBA" id="ARBA00005641"/>
    </source>
</evidence>